<dbReference type="EMBL" id="CP001958">
    <property type="protein sequence ID" value="ADG97786.1"/>
    <property type="molecule type" value="Genomic_DNA"/>
</dbReference>
<evidence type="ECO:0000256" key="2">
    <source>
        <dbReference type="ARBA" id="ARBA00023125"/>
    </source>
</evidence>
<sequence length="261" mass="28844">MLRPENAGAVFELRTAPPPERLARYIDWFWSARWDLRVPQPWPAHVISYPSVHVTAEAGAARYGQAMPAELVHGVVTRRFDIDLSGTGYSYGIRFAPGAFTALTGKPAHVLTDRVVRLRNPALSALHDCGDDEARLASLITAADALRVTKDDGHLDQVAALVADIRSSPVTAVAQIAVRHALSERSVQRLLRTYVGVGAQWMIRRCRLHDALAEMHENPVLQLAELATRLGWYDQAHFTRDFTAATGTSPHAYLTRDVRPA</sequence>
<dbReference type="KEGG" id="srt:Srot_1318"/>
<dbReference type="GO" id="GO:0043565">
    <property type="term" value="F:sequence-specific DNA binding"/>
    <property type="evidence" value="ECO:0007669"/>
    <property type="project" value="InterPro"/>
</dbReference>
<dbReference type="InterPro" id="IPR050204">
    <property type="entry name" value="AraC_XylS_family_regulators"/>
</dbReference>
<evidence type="ECO:0000259" key="4">
    <source>
        <dbReference type="PROSITE" id="PS01124"/>
    </source>
</evidence>
<dbReference type="Proteomes" id="UP000002247">
    <property type="component" value="Chromosome"/>
</dbReference>
<protein>
    <submittedName>
        <fullName evidence="5">Helix-turn-helix, AraC domain protein</fullName>
    </submittedName>
</protein>
<dbReference type="AlphaFoldDB" id="D6ZFR2"/>
<dbReference type="STRING" id="640132.Srot_1318"/>
<gene>
    <name evidence="5" type="ordered locus">Srot_1318</name>
</gene>
<organism evidence="5 6">
    <name type="scientific">Segniliparus rotundus (strain ATCC BAA-972 / CDC 1076 / CIP 108378 / DSM 44985 / JCM 13578)</name>
    <dbReference type="NCBI Taxonomy" id="640132"/>
    <lineage>
        <taxon>Bacteria</taxon>
        <taxon>Bacillati</taxon>
        <taxon>Actinomycetota</taxon>
        <taxon>Actinomycetes</taxon>
        <taxon>Mycobacteriales</taxon>
        <taxon>Segniliparaceae</taxon>
        <taxon>Segniliparus</taxon>
    </lineage>
</organism>
<evidence type="ECO:0000256" key="3">
    <source>
        <dbReference type="ARBA" id="ARBA00023163"/>
    </source>
</evidence>
<reference evidence="5 6" key="1">
    <citation type="journal article" date="2010" name="Stand. Genomic Sci.">
        <title>Complete genome sequence of Segniliparus rotundus type strain (CDC 1076).</title>
        <authorList>
            <person name="Sikorski J."/>
            <person name="Lapidus A."/>
            <person name="Copeland A."/>
            <person name="Misra M."/>
            <person name="Glavina Del Rio T."/>
            <person name="Nolan M."/>
            <person name="Lucas S."/>
            <person name="Chen F."/>
            <person name="Tice H."/>
            <person name="Cheng J.F."/>
            <person name="Jando M."/>
            <person name="Schneider S."/>
            <person name="Bruce D."/>
            <person name="Goodwin L."/>
            <person name="Pitluck S."/>
            <person name="Liolios K."/>
            <person name="Mikhailova N."/>
            <person name="Pati A."/>
            <person name="Ivanova N."/>
            <person name="Mavromatis K."/>
            <person name="Chen A."/>
            <person name="Palaniappan K."/>
            <person name="Chertkov O."/>
            <person name="Land M."/>
            <person name="Hauser L."/>
            <person name="Chang Y.J."/>
            <person name="Jeffries C.D."/>
            <person name="Brettin T."/>
            <person name="Detter J.C."/>
            <person name="Han C."/>
            <person name="Rohde M."/>
            <person name="Goker M."/>
            <person name="Bristow J."/>
            <person name="Eisen J.A."/>
            <person name="Markowitz V."/>
            <person name="Hugenholtz P."/>
            <person name="Kyrpides N.C."/>
            <person name="Klenk H.P."/>
        </authorList>
    </citation>
    <scope>NUCLEOTIDE SEQUENCE [LARGE SCALE GENOMIC DNA]</scope>
    <source>
        <strain evidence="6">ATCC BAA-972 / CDC 1076 / CIP 108378 / DSM 44985 / JCM 13578</strain>
    </source>
</reference>
<keyword evidence="3" id="KW-0804">Transcription</keyword>
<dbReference type="PANTHER" id="PTHR46796">
    <property type="entry name" value="HTH-TYPE TRANSCRIPTIONAL ACTIVATOR RHAS-RELATED"/>
    <property type="match status" value="1"/>
</dbReference>
<feature type="domain" description="HTH araC/xylS-type" evidence="4">
    <location>
        <begin position="156"/>
        <end position="256"/>
    </location>
</feature>
<proteinExistence type="predicted"/>
<keyword evidence="2" id="KW-0238">DNA-binding</keyword>
<dbReference type="InterPro" id="IPR046532">
    <property type="entry name" value="DUF6597"/>
</dbReference>
<name>D6ZFR2_SEGRD</name>
<dbReference type="SMART" id="SM00342">
    <property type="entry name" value="HTH_ARAC"/>
    <property type="match status" value="1"/>
</dbReference>
<evidence type="ECO:0000256" key="1">
    <source>
        <dbReference type="ARBA" id="ARBA00023015"/>
    </source>
</evidence>
<dbReference type="InterPro" id="IPR009057">
    <property type="entry name" value="Homeodomain-like_sf"/>
</dbReference>
<dbReference type="HOGENOM" id="CLU_066193_5_0_11"/>
<keyword evidence="1" id="KW-0805">Transcription regulation</keyword>
<dbReference type="Gene3D" id="1.10.10.60">
    <property type="entry name" value="Homeodomain-like"/>
    <property type="match status" value="1"/>
</dbReference>
<keyword evidence="6" id="KW-1185">Reference proteome</keyword>
<dbReference type="PROSITE" id="PS01124">
    <property type="entry name" value="HTH_ARAC_FAMILY_2"/>
    <property type="match status" value="1"/>
</dbReference>
<dbReference type="Pfam" id="PF20240">
    <property type="entry name" value="DUF6597"/>
    <property type="match status" value="1"/>
</dbReference>
<dbReference type="Pfam" id="PF12833">
    <property type="entry name" value="HTH_18"/>
    <property type="match status" value="1"/>
</dbReference>
<dbReference type="InterPro" id="IPR018060">
    <property type="entry name" value="HTH_AraC"/>
</dbReference>
<evidence type="ECO:0000313" key="6">
    <source>
        <dbReference type="Proteomes" id="UP000002247"/>
    </source>
</evidence>
<dbReference type="eggNOG" id="COG2207">
    <property type="taxonomic scope" value="Bacteria"/>
</dbReference>
<dbReference type="GO" id="GO:0003700">
    <property type="term" value="F:DNA-binding transcription factor activity"/>
    <property type="evidence" value="ECO:0007669"/>
    <property type="project" value="InterPro"/>
</dbReference>
<evidence type="ECO:0000313" key="5">
    <source>
        <dbReference type="EMBL" id="ADG97786.1"/>
    </source>
</evidence>
<dbReference type="SUPFAM" id="SSF46689">
    <property type="entry name" value="Homeodomain-like"/>
    <property type="match status" value="1"/>
</dbReference>
<accession>D6ZFR2</accession>